<evidence type="ECO:0000256" key="11">
    <source>
        <dbReference type="PROSITE-ProRule" id="PRU10141"/>
    </source>
</evidence>
<accession>A0AAU9XZF8</accession>
<evidence type="ECO:0000256" key="10">
    <source>
        <dbReference type="PIRSR" id="PIRSR000615-3"/>
    </source>
</evidence>
<dbReference type="InterPro" id="IPR017441">
    <property type="entry name" value="Protein_kinase_ATP_BS"/>
</dbReference>
<evidence type="ECO:0000256" key="6">
    <source>
        <dbReference type="ARBA" id="ARBA00023137"/>
    </source>
</evidence>
<dbReference type="SMART" id="SM00219">
    <property type="entry name" value="TyrKc"/>
    <property type="match status" value="1"/>
</dbReference>
<evidence type="ECO:0000256" key="8">
    <source>
        <dbReference type="PIRSR" id="PIRSR000615-1"/>
    </source>
</evidence>
<keyword evidence="4" id="KW-0418">Kinase</keyword>
<comment type="caution">
    <text evidence="13">The sequence shown here is derived from an EMBL/GenBank/DDBJ whole genome shotgun (WGS) entry which is preliminary data.</text>
</comment>
<keyword evidence="10" id="KW-0460">Magnesium</keyword>
<keyword evidence="5 9" id="KW-0067">ATP-binding</keyword>
<dbReference type="GO" id="GO:0046872">
    <property type="term" value="F:metal ion binding"/>
    <property type="evidence" value="ECO:0007669"/>
    <property type="project" value="UniProtKB-KW"/>
</dbReference>
<feature type="binding site" evidence="9">
    <location>
        <position position="215"/>
    </location>
    <ligand>
        <name>ATP</name>
        <dbReference type="ChEBI" id="CHEBI:30616"/>
    </ligand>
</feature>
<dbReference type="GO" id="GO:0007169">
    <property type="term" value="P:cell surface receptor protein tyrosine kinase signaling pathway"/>
    <property type="evidence" value="ECO:0007669"/>
    <property type="project" value="TreeGrafter"/>
</dbReference>
<dbReference type="PRINTS" id="PR00109">
    <property type="entry name" value="TYRKINASE"/>
</dbReference>
<evidence type="ECO:0000313" key="13">
    <source>
        <dbReference type="EMBL" id="CAH3161302.1"/>
    </source>
</evidence>
<dbReference type="InterPro" id="IPR011009">
    <property type="entry name" value="Kinase-like_dom_sf"/>
</dbReference>
<feature type="binding site" evidence="10">
    <location>
        <position position="216"/>
    </location>
    <ligand>
        <name>Mg(2+)</name>
        <dbReference type="ChEBI" id="CHEBI:18420"/>
    </ligand>
</feature>
<feature type="active site" description="Proton acceptor" evidence="8">
    <location>
        <position position="211"/>
    </location>
</feature>
<feature type="domain" description="Protein kinase" evidence="12">
    <location>
        <begin position="68"/>
        <end position="356"/>
    </location>
</feature>
<dbReference type="PROSITE" id="PS50011">
    <property type="entry name" value="PROTEIN_KINASE_DOM"/>
    <property type="match status" value="1"/>
</dbReference>
<dbReference type="InterPro" id="IPR001245">
    <property type="entry name" value="Ser-Thr/Tyr_kinase_cat_dom"/>
</dbReference>
<dbReference type="CDD" id="cd00192">
    <property type="entry name" value="PTKc"/>
    <property type="match status" value="1"/>
</dbReference>
<evidence type="ECO:0000256" key="1">
    <source>
        <dbReference type="ARBA" id="ARBA00004167"/>
    </source>
</evidence>
<dbReference type="InterPro" id="IPR008266">
    <property type="entry name" value="Tyr_kinase_AS"/>
</dbReference>
<dbReference type="InterPro" id="IPR020635">
    <property type="entry name" value="Tyr_kinase_cat_dom"/>
</dbReference>
<proteinExistence type="predicted"/>
<feature type="binding site" evidence="9">
    <location>
        <begin position="150"/>
        <end position="156"/>
    </location>
    <ligand>
        <name>ATP</name>
        <dbReference type="ChEBI" id="CHEBI:30616"/>
    </ligand>
</feature>
<dbReference type="PROSITE" id="PS00107">
    <property type="entry name" value="PROTEIN_KINASE_ATP"/>
    <property type="match status" value="1"/>
</dbReference>
<evidence type="ECO:0000256" key="3">
    <source>
        <dbReference type="ARBA" id="ARBA00022741"/>
    </source>
</evidence>
<name>A0AAU9XZF8_9CNID</name>
<evidence type="ECO:0000256" key="7">
    <source>
        <dbReference type="ARBA" id="ARBA00051243"/>
    </source>
</evidence>
<evidence type="ECO:0000256" key="9">
    <source>
        <dbReference type="PIRSR" id="PIRSR000615-2"/>
    </source>
</evidence>
<dbReference type="EMBL" id="CALNXJ010000079">
    <property type="protein sequence ID" value="CAH3161302.1"/>
    <property type="molecule type" value="Genomic_DNA"/>
</dbReference>
<dbReference type="AlphaFoldDB" id="A0AAU9XZF8"/>
<dbReference type="Pfam" id="PF07714">
    <property type="entry name" value="PK_Tyr_Ser-Thr"/>
    <property type="match status" value="1"/>
</dbReference>
<feature type="binding site" evidence="9 11">
    <location>
        <position position="102"/>
    </location>
    <ligand>
        <name>ATP</name>
        <dbReference type="ChEBI" id="CHEBI:30616"/>
    </ligand>
</feature>
<evidence type="ECO:0000259" key="12">
    <source>
        <dbReference type="PROSITE" id="PS50011"/>
    </source>
</evidence>
<dbReference type="InterPro" id="IPR000719">
    <property type="entry name" value="Prot_kinase_dom"/>
</dbReference>
<feature type="non-terminal residue" evidence="13">
    <location>
        <position position="1"/>
    </location>
</feature>
<feature type="binding site" evidence="10">
    <location>
        <position position="229"/>
    </location>
    <ligand>
        <name>Mg(2+)</name>
        <dbReference type="ChEBI" id="CHEBI:18420"/>
    </ligand>
</feature>
<dbReference type="PROSITE" id="PS00109">
    <property type="entry name" value="PROTEIN_KINASE_TYR"/>
    <property type="match status" value="1"/>
</dbReference>
<dbReference type="FunFam" id="1.10.510.10:FF:000554">
    <property type="entry name" value="Predicted protein"/>
    <property type="match status" value="1"/>
</dbReference>
<dbReference type="PIRSF" id="PIRSF000615">
    <property type="entry name" value="TyrPK_CSF1-R"/>
    <property type="match status" value="1"/>
</dbReference>
<reference evidence="13 14" key="1">
    <citation type="submission" date="2022-05" db="EMBL/GenBank/DDBJ databases">
        <authorList>
            <consortium name="Genoscope - CEA"/>
            <person name="William W."/>
        </authorList>
    </citation>
    <scope>NUCLEOTIDE SEQUENCE [LARGE SCALE GENOMIC DNA]</scope>
</reference>
<keyword evidence="2" id="KW-0808">Transferase</keyword>
<dbReference type="SUPFAM" id="SSF56112">
    <property type="entry name" value="Protein kinase-like (PK-like)"/>
    <property type="match status" value="1"/>
</dbReference>
<dbReference type="GO" id="GO:0004714">
    <property type="term" value="F:transmembrane receptor protein tyrosine kinase activity"/>
    <property type="evidence" value="ECO:0007669"/>
    <property type="project" value="UniProtKB-EC"/>
</dbReference>
<dbReference type="PANTHER" id="PTHR24416:SF621">
    <property type="entry name" value="TYROSINE KINASE RECEPTOR CAD96CA"/>
    <property type="match status" value="1"/>
</dbReference>
<evidence type="ECO:0000256" key="4">
    <source>
        <dbReference type="ARBA" id="ARBA00022777"/>
    </source>
</evidence>
<dbReference type="Gene3D" id="1.10.510.10">
    <property type="entry name" value="Transferase(Phosphotransferase) domain 1"/>
    <property type="match status" value="1"/>
</dbReference>
<comment type="subcellular location">
    <subcellularLocation>
        <location evidence="1">Membrane</location>
        <topology evidence="1">Single-pass membrane protein</topology>
    </subcellularLocation>
</comment>
<feature type="binding site" evidence="9">
    <location>
        <begin position="75"/>
        <end position="82"/>
    </location>
    <ligand>
        <name>ATP</name>
        <dbReference type="ChEBI" id="CHEBI:30616"/>
    </ligand>
</feature>
<dbReference type="Gene3D" id="3.30.200.20">
    <property type="entry name" value="Phosphorylase Kinase, domain 1"/>
    <property type="match status" value="1"/>
</dbReference>
<organism evidence="13 14">
    <name type="scientific">Pocillopora meandrina</name>
    <dbReference type="NCBI Taxonomy" id="46732"/>
    <lineage>
        <taxon>Eukaryota</taxon>
        <taxon>Metazoa</taxon>
        <taxon>Cnidaria</taxon>
        <taxon>Anthozoa</taxon>
        <taxon>Hexacorallia</taxon>
        <taxon>Scleractinia</taxon>
        <taxon>Astrocoeniina</taxon>
        <taxon>Pocilloporidae</taxon>
        <taxon>Pocillopora</taxon>
    </lineage>
</organism>
<keyword evidence="6" id="KW-0829">Tyrosine-protein kinase</keyword>
<dbReference type="Proteomes" id="UP001159428">
    <property type="component" value="Unassembled WGS sequence"/>
</dbReference>
<dbReference type="GO" id="GO:0043235">
    <property type="term" value="C:receptor complex"/>
    <property type="evidence" value="ECO:0007669"/>
    <property type="project" value="TreeGrafter"/>
</dbReference>
<dbReference type="PANTHER" id="PTHR24416">
    <property type="entry name" value="TYROSINE-PROTEIN KINASE RECEPTOR"/>
    <property type="match status" value="1"/>
</dbReference>
<evidence type="ECO:0000313" key="14">
    <source>
        <dbReference type="Proteomes" id="UP001159428"/>
    </source>
</evidence>
<evidence type="ECO:0000256" key="2">
    <source>
        <dbReference type="ARBA" id="ARBA00022679"/>
    </source>
</evidence>
<dbReference type="GO" id="GO:0005524">
    <property type="term" value="F:ATP binding"/>
    <property type="evidence" value="ECO:0007669"/>
    <property type="project" value="UniProtKB-UniRule"/>
</dbReference>
<keyword evidence="14" id="KW-1185">Reference proteome</keyword>
<gene>
    <name evidence="13" type="ORF">PMEA_00032870</name>
</gene>
<comment type="catalytic activity">
    <reaction evidence="7">
        <text>L-tyrosyl-[protein] + ATP = O-phospho-L-tyrosyl-[protein] + ADP + H(+)</text>
        <dbReference type="Rhea" id="RHEA:10596"/>
        <dbReference type="Rhea" id="RHEA-COMP:10136"/>
        <dbReference type="Rhea" id="RHEA-COMP:20101"/>
        <dbReference type="ChEBI" id="CHEBI:15378"/>
        <dbReference type="ChEBI" id="CHEBI:30616"/>
        <dbReference type="ChEBI" id="CHEBI:46858"/>
        <dbReference type="ChEBI" id="CHEBI:61978"/>
        <dbReference type="ChEBI" id="CHEBI:456216"/>
        <dbReference type="EC" id="2.7.10.1"/>
    </reaction>
</comment>
<evidence type="ECO:0000256" key="5">
    <source>
        <dbReference type="ARBA" id="ARBA00022840"/>
    </source>
</evidence>
<sequence>QNEGIELENFNGNPSTVVHHGPEHYMDLGEVRSLNEPAMDPARSYLEINEYAPLHPGTLSWEVERQDVIIEKVIGKGAFGQVAQGKASNLRGREETITVAIKMLKGNATDTERKDLLSELEVMKKLKPHPHVIRLLGCVTESDPLLVLIEYVPYGDLLGYLRKSRHLEDNYFKDPDIKPQTSLTSQQLMKFSWQVADGIHYLSSKNIIHRDLAVRNVLVGERERCKVTDFGMARDVCQENIYERKSKGRLPVKWTACEVMCNLVAFSLLRWSFGIVLYEIFTIVMSDNCGSPYPKIHGRKMADLLTQGYRMPKPRHVDDTLYKIMQACWQENPDDRPMFENLRNDLKEMENQHQRLINMKHYDNILYAGMD</sequence>
<keyword evidence="10" id="KW-0479">Metal-binding</keyword>
<dbReference type="InterPro" id="IPR050122">
    <property type="entry name" value="RTK"/>
</dbReference>
<dbReference type="GO" id="GO:0005886">
    <property type="term" value="C:plasma membrane"/>
    <property type="evidence" value="ECO:0007669"/>
    <property type="project" value="TreeGrafter"/>
</dbReference>
<protein>
    <recommendedName>
        <fullName evidence="12">Protein kinase domain-containing protein</fullName>
    </recommendedName>
</protein>
<keyword evidence="3 9" id="KW-0547">Nucleotide-binding</keyword>